<dbReference type="Proteomes" id="UP000053860">
    <property type="component" value="Unassembled WGS sequence"/>
</dbReference>
<protein>
    <submittedName>
        <fullName evidence="1">Conserved hypothetical periplasmic protein</fullName>
    </submittedName>
</protein>
<gene>
    <name evidence="1" type="ORF">XD92_1170</name>
</gene>
<comment type="caution">
    <text evidence="1">The sequence shown here is derived from an EMBL/GenBank/DDBJ whole genome shotgun (WGS) entry which is preliminary data.</text>
</comment>
<dbReference type="AlphaFoldDB" id="A0A101HH48"/>
<evidence type="ECO:0000313" key="1">
    <source>
        <dbReference type="EMBL" id="KUK76543.1"/>
    </source>
</evidence>
<dbReference type="InterPro" id="IPR008929">
    <property type="entry name" value="Chondroitin_lyas"/>
</dbReference>
<dbReference type="PROSITE" id="PS51257">
    <property type="entry name" value="PROKAR_LIPOPROTEIN"/>
    <property type="match status" value="1"/>
</dbReference>
<dbReference type="EMBL" id="LGGN01000235">
    <property type="protein sequence ID" value="KUK76543.1"/>
    <property type="molecule type" value="Genomic_DNA"/>
</dbReference>
<evidence type="ECO:0000313" key="2">
    <source>
        <dbReference type="Proteomes" id="UP000053860"/>
    </source>
</evidence>
<reference evidence="2" key="1">
    <citation type="journal article" date="2015" name="MBio">
        <title>Genome-Resolved Metagenomic Analysis Reveals Roles for Candidate Phyla and Other Microbial Community Members in Biogeochemical Transformations in Oil Reservoirs.</title>
        <authorList>
            <person name="Hu P."/>
            <person name="Tom L."/>
            <person name="Singh A."/>
            <person name="Thomas B.C."/>
            <person name="Baker B.J."/>
            <person name="Piceno Y.M."/>
            <person name="Andersen G.L."/>
            <person name="Banfield J.F."/>
        </authorList>
    </citation>
    <scope>NUCLEOTIDE SEQUENCE [LARGE SCALE GENOMIC DNA]</scope>
</reference>
<dbReference type="Gene3D" id="1.50.10.100">
    <property type="entry name" value="Chondroitin AC/alginate lyase"/>
    <property type="match status" value="1"/>
</dbReference>
<proteinExistence type="predicted"/>
<accession>A0A101HH48</accession>
<name>A0A101HH48_9BACT</name>
<sequence>MKRIIILFALTLLLLGCKKELDHPRIYITNDKKAVFTEKLNKTEWARSSYEVIKDGVEKYVDRHQTDPEWIISRMQMYWDTHYERVYVKGDAFLHGTGRAPVPTVKFAGHRDPATDYAIPSLEDTQPYMDKKGMYLQNMTKEGHPWEWVHPSKTGRIIGQMNDRIMGLAADAAFLYWYTGEEKYAVFA</sequence>
<feature type="non-terminal residue" evidence="1">
    <location>
        <position position="188"/>
    </location>
</feature>
<organism evidence="1 2">
    <name type="scientific">Proteiniphilum acetatigenes</name>
    <dbReference type="NCBI Taxonomy" id="294710"/>
    <lineage>
        <taxon>Bacteria</taxon>
        <taxon>Pseudomonadati</taxon>
        <taxon>Bacteroidota</taxon>
        <taxon>Bacteroidia</taxon>
        <taxon>Bacteroidales</taxon>
        <taxon>Dysgonomonadaceae</taxon>
        <taxon>Proteiniphilum</taxon>
    </lineage>
</organism>